<keyword evidence="3" id="KW-1185">Reference proteome</keyword>
<dbReference type="EMBL" id="WNYA01004216">
    <property type="protein sequence ID" value="KAG8542923.1"/>
    <property type="molecule type" value="Genomic_DNA"/>
</dbReference>
<evidence type="ECO:0000256" key="1">
    <source>
        <dbReference type="SAM" id="Phobius"/>
    </source>
</evidence>
<dbReference type="AlphaFoldDB" id="A0AAV6ZAG2"/>
<name>A0AAV6ZAG2_ENGPU</name>
<proteinExistence type="predicted"/>
<comment type="caution">
    <text evidence="2">The sequence shown here is derived from an EMBL/GenBank/DDBJ whole genome shotgun (WGS) entry which is preliminary data.</text>
</comment>
<dbReference type="Proteomes" id="UP000824782">
    <property type="component" value="Unassembled WGS sequence"/>
</dbReference>
<feature type="transmembrane region" description="Helical" evidence="1">
    <location>
        <begin position="48"/>
        <end position="68"/>
    </location>
</feature>
<organism evidence="2 3">
    <name type="scientific">Engystomops pustulosus</name>
    <name type="common">Tungara frog</name>
    <name type="synonym">Physalaemus pustulosus</name>
    <dbReference type="NCBI Taxonomy" id="76066"/>
    <lineage>
        <taxon>Eukaryota</taxon>
        <taxon>Metazoa</taxon>
        <taxon>Chordata</taxon>
        <taxon>Craniata</taxon>
        <taxon>Vertebrata</taxon>
        <taxon>Euteleostomi</taxon>
        <taxon>Amphibia</taxon>
        <taxon>Batrachia</taxon>
        <taxon>Anura</taxon>
        <taxon>Neobatrachia</taxon>
        <taxon>Hyloidea</taxon>
        <taxon>Leptodactylidae</taxon>
        <taxon>Leiuperinae</taxon>
        <taxon>Engystomops</taxon>
    </lineage>
</organism>
<evidence type="ECO:0000313" key="3">
    <source>
        <dbReference type="Proteomes" id="UP000824782"/>
    </source>
</evidence>
<reference evidence="2" key="1">
    <citation type="thesis" date="2020" institute="ProQuest LLC" country="789 East Eisenhower Parkway, Ann Arbor, MI, USA">
        <title>Comparative Genomics and Chromosome Evolution.</title>
        <authorList>
            <person name="Mudd A.B."/>
        </authorList>
    </citation>
    <scope>NUCLEOTIDE SEQUENCE</scope>
    <source>
        <strain evidence="2">237g6f4</strain>
        <tissue evidence="2">Blood</tissue>
    </source>
</reference>
<keyword evidence="1" id="KW-0472">Membrane</keyword>
<sequence length="114" mass="13231">MCFNPLRTRPFFVFAFLFFTPHLQKSITFLFFHVQSCVMAYFLRNKLHFVVMVLNIPCHILGSGKKILNVVKMMKKHICAISCGLGFYSFHCAPQMTCLFHSLGQYDHGDTKFV</sequence>
<evidence type="ECO:0008006" key="4">
    <source>
        <dbReference type="Google" id="ProtNLM"/>
    </source>
</evidence>
<keyword evidence="1" id="KW-0812">Transmembrane</keyword>
<gene>
    <name evidence="2" type="ORF">GDO81_025797</name>
</gene>
<evidence type="ECO:0000313" key="2">
    <source>
        <dbReference type="EMBL" id="KAG8542923.1"/>
    </source>
</evidence>
<keyword evidence="1" id="KW-1133">Transmembrane helix</keyword>
<protein>
    <recommendedName>
        <fullName evidence="4">Secreted protein</fullName>
    </recommendedName>
</protein>
<accession>A0AAV6ZAG2</accession>